<accession>A0ABR8GS02</accession>
<comment type="caution">
    <text evidence="2">The sequence shown here is derived from an EMBL/GenBank/DDBJ whole genome shotgun (WGS) entry which is preliminary data.</text>
</comment>
<evidence type="ECO:0000313" key="2">
    <source>
        <dbReference type="EMBL" id="MBD2605918.1"/>
    </source>
</evidence>
<proteinExistence type="predicted"/>
<dbReference type="Pfam" id="PF01936">
    <property type="entry name" value="NYN"/>
    <property type="match status" value="1"/>
</dbReference>
<dbReference type="Gene3D" id="3.40.50.1010">
    <property type="entry name" value="5'-nuclease"/>
    <property type="match status" value="1"/>
</dbReference>
<dbReference type="CDD" id="cd10911">
    <property type="entry name" value="PIN_LabA"/>
    <property type="match status" value="1"/>
</dbReference>
<feature type="domain" description="NYN" evidence="1">
    <location>
        <begin position="156"/>
        <end position="304"/>
    </location>
</feature>
<dbReference type="PANTHER" id="PTHR35458:SF8">
    <property type="entry name" value="SLR0650 PROTEIN"/>
    <property type="match status" value="1"/>
</dbReference>
<organism evidence="2 3">
    <name type="scientific">Scytonema hofmannii FACHB-248</name>
    <dbReference type="NCBI Taxonomy" id="1842502"/>
    <lineage>
        <taxon>Bacteria</taxon>
        <taxon>Bacillati</taxon>
        <taxon>Cyanobacteriota</taxon>
        <taxon>Cyanophyceae</taxon>
        <taxon>Nostocales</taxon>
        <taxon>Scytonemataceae</taxon>
        <taxon>Scytonema</taxon>
    </lineage>
</organism>
<evidence type="ECO:0000259" key="1">
    <source>
        <dbReference type="Pfam" id="PF01936"/>
    </source>
</evidence>
<gene>
    <name evidence="2" type="ORF">H6G81_15665</name>
</gene>
<dbReference type="InterPro" id="IPR047140">
    <property type="entry name" value="LabA"/>
</dbReference>
<evidence type="ECO:0000313" key="3">
    <source>
        <dbReference type="Proteomes" id="UP000660380"/>
    </source>
</evidence>
<dbReference type="PANTHER" id="PTHR35458">
    <property type="entry name" value="SLR0755 PROTEIN"/>
    <property type="match status" value="1"/>
</dbReference>
<reference evidence="2 3" key="1">
    <citation type="journal article" date="2020" name="ISME J.">
        <title>Comparative genomics reveals insights into cyanobacterial evolution and habitat adaptation.</title>
        <authorList>
            <person name="Chen M.Y."/>
            <person name="Teng W.K."/>
            <person name="Zhao L."/>
            <person name="Hu C.X."/>
            <person name="Zhou Y.K."/>
            <person name="Han B.P."/>
            <person name="Song L.R."/>
            <person name="Shu W.S."/>
        </authorList>
    </citation>
    <scope>NUCLEOTIDE SEQUENCE [LARGE SCALE GENOMIC DNA]</scope>
    <source>
        <strain evidence="2 3">FACHB-248</strain>
    </source>
</reference>
<name>A0ABR8GS02_9CYAN</name>
<dbReference type="EMBL" id="JACJTA010000031">
    <property type="protein sequence ID" value="MBD2605918.1"/>
    <property type="molecule type" value="Genomic_DNA"/>
</dbReference>
<dbReference type="InterPro" id="IPR021139">
    <property type="entry name" value="NYN"/>
</dbReference>
<sequence>MKFTQGFPIIMFASMVCILTGTISKQPLVRVLGEIAVLGAIYRKTTVKQHHLDANKQKQLSLLSKENTCLQAKLTDTLYELNKLEKKVKVQHTCQRLYLSKIDKLQHQQKVIAGNLAQLQEKLDNKTAPQSENHQNKSQKSSVKLLSDTQTSITRVYIDGNNFSFALDRLQIEVDYNALRVELSQSANATTFKYYTGVHSPMTDGQKRFVSYLEGLRYEVIGLPILPRIDSNTVKTVGDDVKITVDMLREVKQQDRVILVSGDGDFVPAITEIQQRGVEVTIIAKKGMLSQELSEIADDVIFLDDIQYQVAKYTKLNIA</sequence>
<dbReference type="RefSeq" id="WP_084763060.1">
    <property type="nucleotide sequence ID" value="NZ_JACJTA010000031.1"/>
</dbReference>
<protein>
    <submittedName>
        <fullName evidence="2">NYN domain-containing protein</fullName>
    </submittedName>
</protein>
<dbReference type="Proteomes" id="UP000660380">
    <property type="component" value="Unassembled WGS sequence"/>
</dbReference>
<keyword evidence="3" id="KW-1185">Reference proteome</keyword>